<evidence type="ECO:0008006" key="3">
    <source>
        <dbReference type="Google" id="ProtNLM"/>
    </source>
</evidence>
<dbReference type="OrthoDB" id="8448801at2"/>
<evidence type="ECO:0000313" key="2">
    <source>
        <dbReference type="Proteomes" id="UP000269692"/>
    </source>
</evidence>
<dbReference type="RefSeq" id="WP_121621309.1">
    <property type="nucleotide sequence ID" value="NZ_JACIIW010000004.1"/>
</dbReference>
<proteinExistence type="predicted"/>
<gene>
    <name evidence="1" type="ORF">D9R14_00315</name>
</gene>
<dbReference type="Proteomes" id="UP000269692">
    <property type="component" value="Unassembled WGS sequence"/>
</dbReference>
<protein>
    <recommendedName>
        <fullName evidence="3">DUF982 domain-containing protein</fullName>
    </recommendedName>
</protein>
<dbReference type="AlphaFoldDB" id="A0A3L7AN17"/>
<organism evidence="1 2">
    <name type="scientific">Xanthobacter tagetidis</name>
    <dbReference type="NCBI Taxonomy" id="60216"/>
    <lineage>
        <taxon>Bacteria</taxon>
        <taxon>Pseudomonadati</taxon>
        <taxon>Pseudomonadota</taxon>
        <taxon>Alphaproteobacteria</taxon>
        <taxon>Hyphomicrobiales</taxon>
        <taxon>Xanthobacteraceae</taxon>
        <taxon>Xanthobacter</taxon>
    </lineage>
</organism>
<keyword evidence="2" id="KW-1185">Reference proteome</keyword>
<sequence>MQIHDLSPLQVTRDGTVIVLRSMAEAADFLRSLPMARHAGMLIEVMEAADAPELKRRAWQAFATFATAMRIPVRPAVV</sequence>
<reference evidence="1 2" key="1">
    <citation type="submission" date="2018-10" db="EMBL/GenBank/DDBJ databases">
        <title>Xanthobacter tagetidis genome sequencing and assembly.</title>
        <authorList>
            <person name="Maclea K.S."/>
            <person name="Goen A.E."/>
            <person name="Fatima S.A."/>
        </authorList>
    </citation>
    <scope>NUCLEOTIDE SEQUENCE [LARGE SCALE GENOMIC DNA]</scope>
    <source>
        <strain evidence="1 2">ATCC 700314</strain>
    </source>
</reference>
<comment type="caution">
    <text evidence="1">The sequence shown here is derived from an EMBL/GenBank/DDBJ whole genome shotgun (WGS) entry which is preliminary data.</text>
</comment>
<evidence type="ECO:0000313" key="1">
    <source>
        <dbReference type="EMBL" id="RLP81494.1"/>
    </source>
</evidence>
<dbReference type="EMBL" id="RCTF01000001">
    <property type="protein sequence ID" value="RLP81494.1"/>
    <property type="molecule type" value="Genomic_DNA"/>
</dbReference>
<name>A0A3L7AN17_9HYPH</name>
<accession>A0A3L7AN17</accession>